<organism evidence="2 3">
    <name type="scientific">Taenia crassiceps</name>
    <dbReference type="NCBI Taxonomy" id="6207"/>
    <lineage>
        <taxon>Eukaryota</taxon>
        <taxon>Metazoa</taxon>
        <taxon>Spiralia</taxon>
        <taxon>Lophotrochozoa</taxon>
        <taxon>Platyhelminthes</taxon>
        <taxon>Cestoda</taxon>
        <taxon>Eucestoda</taxon>
        <taxon>Cyclophyllidea</taxon>
        <taxon>Taeniidae</taxon>
        <taxon>Taenia</taxon>
    </lineage>
</organism>
<name>A0ABR4Q4P3_9CEST</name>
<evidence type="ECO:0000256" key="1">
    <source>
        <dbReference type="SAM" id="MobiDB-lite"/>
    </source>
</evidence>
<accession>A0ABR4Q4P3</accession>
<evidence type="ECO:0000313" key="2">
    <source>
        <dbReference type="EMBL" id="KAL5104499.1"/>
    </source>
</evidence>
<sequence length="126" mass="13741">MEAPAHREAVEGQPDQSCAITNFRSLAESVRWWSDSIPVRGVEGDLTAVARHPQLCGNVSICGLEDVRKFYKSPARQRGEKKHTSTRRPPPLPPTTGAREGLRSTASFGKANCPMNKAGRLTSEAI</sequence>
<evidence type="ECO:0000313" key="3">
    <source>
        <dbReference type="Proteomes" id="UP001651158"/>
    </source>
</evidence>
<dbReference type="EMBL" id="JAKROA010000012">
    <property type="protein sequence ID" value="KAL5104499.1"/>
    <property type="molecule type" value="Genomic_DNA"/>
</dbReference>
<feature type="region of interest" description="Disordered" evidence="1">
    <location>
        <begin position="73"/>
        <end position="126"/>
    </location>
</feature>
<dbReference type="Proteomes" id="UP001651158">
    <property type="component" value="Unassembled WGS sequence"/>
</dbReference>
<reference evidence="2 3" key="1">
    <citation type="journal article" date="2022" name="Front. Cell. Infect. Microbiol.">
        <title>The Genomes of Two Strains of Taenia crassiceps the Animal Model for the Study of Human Cysticercosis.</title>
        <authorList>
            <person name="Bobes R.J."/>
            <person name="Estrada K."/>
            <person name="Rios-Valencia D.G."/>
            <person name="Calderon-Gallegos A."/>
            <person name="de la Torre P."/>
            <person name="Carrero J.C."/>
            <person name="Sanchez-Flores A."/>
            <person name="Laclette J.P."/>
        </authorList>
    </citation>
    <scope>NUCLEOTIDE SEQUENCE [LARGE SCALE GENOMIC DNA]</scope>
    <source>
        <strain evidence="2">WFUcys</strain>
    </source>
</reference>
<protein>
    <submittedName>
        <fullName evidence="2">Uncharacterized protein</fullName>
    </submittedName>
</protein>
<gene>
    <name evidence="2" type="ORF">TcWFU_007156</name>
</gene>
<comment type="caution">
    <text evidence="2">The sequence shown here is derived from an EMBL/GenBank/DDBJ whole genome shotgun (WGS) entry which is preliminary data.</text>
</comment>
<keyword evidence="3" id="KW-1185">Reference proteome</keyword>
<proteinExistence type="predicted"/>